<name>A0A0W0XRB3_9GAMM</name>
<feature type="short sequence motif" description="GXSXG" evidence="4">
    <location>
        <begin position="47"/>
        <end position="51"/>
    </location>
</feature>
<dbReference type="GO" id="GO:0016787">
    <property type="term" value="F:hydrolase activity"/>
    <property type="evidence" value="ECO:0007669"/>
    <property type="project" value="UniProtKB-UniRule"/>
</dbReference>
<dbReference type="OrthoDB" id="9807112at2"/>
<dbReference type="PANTHER" id="PTHR14226">
    <property type="entry name" value="NEUROPATHY TARGET ESTERASE/SWISS CHEESE D.MELANOGASTER"/>
    <property type="match status" value="1"/>
</dbReference>
<accession>A0A0W0XRB3</accession>
<evidence type="ECO:0000256" key="4">
    <source>
        <dbReference type="PROSITE-ProRule" id="PRU01161"/>
    </source>
</evidence>
<dbReference type="InterPro" id="IPR021095">
    <property type="entry name" value="DUF3734"/>
</dbReference>
<dbReference type="Pfam" id="PF12536">
    <property type="entry name" value="DUF3734"/>
    <property type="match status" value="1"/>
</dbReference>
<dbReference type="InterPro" id="IPR002641">
    <property type="entry name" value="PNPLA_dom"/>
</dbReference>
<keyword evidence="1 4" id="KW-0378">Hydrolase</keyword>
<gene>
    <name evidence="6" type="ORF">Lrub_2095</name>
</gene>
<protein>
    <submittedName>
        <fullName evidence="6">Alpha-beta hydrolase family transporter esterase</fullName>
    </submittedName>
</protein>
<dbReference type="EMBL" id="LNYT01000020">
    <property type="protein sequence ID" value="KTD47173.1"/>
    <property type="molecule type" value="Genomic_DNA"/>
</dbReference>
<dbReference type="GO" id="GO:0016042">
    <property type="term" value="P:lipid catabolic process"/>
    <property type="evidence" value="ECO:0007669"/>
    <property type="project" value="UniProtKB-UniRule"/>
</dbReference>
<dbReference type="STRING" id="458.Lrub_2095"/>
<reference evidence="6 7" key="1">
    <citation type="submission" date="2015-11" db="EMBL/GenBank/DDBJ databases">
        <title>Genomic analysis of 38 Legionella species identifies large and diverse effector repertoires.</title>
        <authorList>
            <person name="Burstein D."/>
            <person name="Amaro F."/>
            <person name="Zusman T."/>
            <person name="Lifshitz Z."/>
            <person name="Cohen O."/>
            <person name="Gilbert J.A."/>
            <person name="Pupko T."/>
            <person name="Shuman H.A."/>
            <person name="Segal G."/>
        </authorList>
    </citation>
    <scope>NUCLEOTIDE SEQUENCE [LARGE SCALE GENOMIC DNA]</scope>
    <source>
        <strain evidence="6 7">WA-270A-C2</strain>
    </source>
</reference>
<dbReference type="InterPro" id="IPR050301">
    <property type="entry name" value="NTE"/>
</dbReference>
<evidence type="ECO:0000256" key="1">
    <source>
        <dbReference type="ARBA" id="ARBA00022801"/>
    </source>
</evidence>
<keyword evidence="7" id="KW-1185">Reference proteome</keyword>
<dbReference type="AlphaFoldDB" id="A0A0W0XRB3"/>
<evidence type="ECO:0000256" key="2">
    <source>
        <dbReference type="ARBA" id="ARBA00022963"/>
    </source>
</evidence>
<dbReference type="RefSeq" id="WP_058532078.1">
    <property type="nucleotide sequence ID" value="NZ_CAAAIN010000002.1"/>
</dbReference>
<keyword evidence="3 4" id="KW-0443">Lipid metabolism</keyword>
<evidence type="ECO:0000259" key="5">
    <source>
        <dbReference type="PROSITE" id="PS51635"/>
    </source>
</evidence>
<dbReference type="CDD" id="cd07209">
    <property type="entry name" value="Pat_hypo_Ecoli_Z1214_like"/>
    <property type="match status" value="1"/>
</dbReference>
<feature type="short sequence motif" description="GXGXXG" evidence="4">
    <location>
        <begin position="20"/>
        <end position="25"/>
    </location>
</feature>
<feature type="active site" description="Proton acceptor" evidence="4">
    <location>
        <position position="210"/>
    </location>
</feature>
<feature type="domain" description="PNPLA" evidence="5">
    <location>
        <begin position="16"/>
        <end position="223"/>
    </location>
</feature>
<dbReference type="PATRIC" id="fig|458.5.peg.2186"/>
<dbReference type="PROSITE" id="PS51635">
    <property type="entry name" value="PNPLA"/>
    <property type="match status" value="1"/>
</dbReference>
<feature type="active site" description="Nucleophile" evidence="4">
    <location>
        <position position="49"/>
    </location>
</feature>
<sequence>MAARLKPNRQHDYLACSLQGGGALGTYQVGVLKALQEANYFPDWFVGTSIGAINAALAAGNPPEDRFQKMLSFWESVTTPTFFDVDAWHNDHAGRRWEHFMSAQSALWFGQPGFFTPRCPQPELSMENAIDKISYYDTSALKGTLERLIDFDRINAGETRLSVGAVEVCSGSVVYFDSAKETLGPEHIMASGALPPGFPAIEIEGKFYWDGGISSNSPISYVLSQNPSKTLLCFMVHLFNSLGLKPSSMDEVLKRKKDIEYSSRFVEIVNMHKEIHSLKYRIKLLSEFIPEQAKEKNPEVEDCLSCGCDKTVALVRFLYPGDDTDLASKDYEFSRKSVMQRIAAGYRDGRRGLEKSPWLAEIPELSGIEVYDMAVTPTHLTGVLS</sequence>
<dbReference type="PANTHER" id="PTHR14226:SF57">
    <property type="entry name" value="BLR7027 PROTEIN"/>
    <property type="match status" value="1"/>
</dbReference>
<comment type="caution">
    <text evidence="6">The sequence shown here is derived from an EMBL/GenBank/DDBJ whole genome shotgun (WGS) entry which is preliminary data.</text>
</comment>
<organism evidence="6 7">
    <name type="scientific">Legionella rubrilucens</name>
    <dbReference type="NCBI Taxonomy" id="458"/>
    <lineage>
        <taxon>Bacteria</taxon>
        <taxon>Pseudomonadati</taxon>
        <taxon>Pseudomonadota</taxon>
        <taxon>Gammaproteobacteria</taxon>
        <taxon>Legionellales</taxon>
        <taxon>Legionellaceae</taxon>
        <taxon>Legionella</taxon>
    </lineage>
</organism>
<keyword evidence="2 4" id="KW-0442">Lipid degradation</keyword>
<dbReference type="SUPFAM" id="SSF52151">
    <property type="entry name" value="FabD/lysophospholipase-like"/>
    <property type="match status" value="1"/>
</dbReference>
<proteinExistence type="predicted"/>
<feature type="short sequence motif" description="DGA/G" evidence="4">
    <location>
        <begin position="210"/>
        <end position="212"/>
    </location>
</feature>
<evidence type="ECO:0000313" key="6">
    <source>
        <dbReference type="EMBL" id="KTD47173.1"/>
    </source>
</evidence>
<dbReference type="Proteomes" id="UP000054608">
    <property type="component" value="Unassembled WGS sequence"/>
</dbReference>
<dbReference type="InterPro" id="IPR016035">
    <property type="entry name" value="Acyl_Trfase/lysoPLipase"/>
</dbReference>
<evidence type="ECO:0000256" key="3">
    <source>
        <dbReference type="ARBA" id="ARBA00023098"/>
    </source>
</evidence>
<dbReference type="Gene3D" id="3.40.1090.10">
    <property type="entry name" value="Cytosolic phospholipase A2 catalytic domain"/>
    <property type="match status" value="2"/>
</dbReference>
<evidence type="ECO:0000313" key="7">
    <source>
        <dbReference type="Proteomes" id="UP000054608"/>
    </source>
</evidence>
<dbReference type="Pfam" id="PF01734">
    <property type="entry name" value="Patatin"/>
    <property type="match status" value="1"/>
</dbReference>